<accession>A0ABR8TZW6</accession>
<dbReference type="RefSeq" id="WP_191803804.1">
    <property type="nucleotide sequence ID" value="NZ_JACSQF010000010.1"/>
</dbReference>
<evidence type="ECO:0000313" key="2">
    <source>
        <dbReference type="EMBL" id="MBD7981312.1"/>
    </source>
</evidence>
<organism evidence="2 3">
    <name type="scientific">Oerskovia merdavium</name>
    <dbReference type="NCBI Taxonomy" id="2762227"/>
    <lineage>
        <taxon>Bacteria</taxon>
        <taxon>Bacillati</taxon>
        <taxon>Actinomycetota</taxon>
        <taxon>Actinomycetes</taxon>
        <taxon>Micrococcales</taxon>
        <taxon>Cellulomonadaceae</taxon>
        <taxon>Oerskovia</taxon>
    </lineage>
</organism>
<dbReference type="Proteomes" id="UP000655570">
    <property type="component" value="Unassembled WGS sequence"/>
</dbReference>
<sequence length="119" mass="11656">MSAPTAPSEVLGLPDGAAPRELLRPVLARLRAGVAVGALSADLGLDPRLVDAAVAQLVRLGLAQVAGPRPTRQGAAPALGCATGAGGRGCTPPPAAGTRRRIPLACAGCPLASASPRRG</sequence>
<feature type="region of interest" description="Disordered" evidence="1">
    <location>
        <begin position="69"/>
        <end position="96"/>
    </location>
</feature>
<evidence type="ECO:0008006" key="4">
    <source>
        <dbReference type="Google" id="ProtNLM"/>
    </source>
</evidence>
<evidence type="ECO:0000256" key="1">
    <source>
        <dbReference type="SAM" id="MobiDB-lite"/>
    </source>
</evidence>
<gene>
    <name evidence="2" type="ORF">H9641_11390</name>
</gene>
<proteinExistence type="predicted"/>
<keyword evidence="3" id="KW-1185">Reference proteome</keyword>
<dbReference type="EMBL" id="JACSQF010000010">
    <property type="protein sequence ID" value="MBD7981312.1"/>
    <property type="molecule type" value="Genomic_DNA"/>
</dbReference>
<protein>
    <recommendedName>
        <fullName evidence="4">DprA winged helix domain-containing protein</fullName>
    </recommendedName>
</protein>
<evidence type="ECO:0000313" key="3">
    <source>
        <dbReference type="Proteomes" id="UP000655570"/>
    </source>
</evidence>
<reference evidence="2 3" key="1">
    <citation type="submission" date="2020-08" db="EMBL/GenBank/DDBJ databases">
        <title>A Genomic Blueprint of the Chicken Gut Microbiome.</title>
        <authorList>
            <person name="Gilroy R."/>
            <person name="Ravi A."/>
            <person name="Getino M."/>
            <person name="Pursley I."/>
            <person name="Horton D.L."/>
            <person name="Alikhan N.-F."/>
            <person name="Baker D."/>
            <person name="Gharbi K."/>
            <person name="Hall N."/>
            <person name="Watson M."/>
            <person name="Adriaenssens E.M."/>
            <person name="Foster-Nyarko E."/>
            <person name="Jarju S."/>
            <person name="Secka A."/>
            <person name="Antonio M."/>
            <person name="Oren A."/>
            <person name="Chaudhuri R."/>
            <person name="La Ragione R.M."/>
            <person name="Hildebrand F."/>
            <person name="Pallen M.J."/>
        </authorList>
    </citation>
    <scope>NUCLEOTIDE SEQUENCE [LARGE SCALE GENOMIC DNA]</scope>
    <source>
        <strain evidence="2 3">Sa2CUA9</strain>
    </source>
</reference>
<comment type="caution">
    <text evidence="2">The sequence shown here is derived from an EMBL/GenBank/DDBJ whole genome shotgun (WGS) entry which is preliminary data.</text>
</comment>
<name>A0ABR8TZW6_9CELL</name>